<evidence type="ECO:0000259" key="4">
    <source>
        <dbReference type="Pfam" id="PF25767"/>
    </source>
</evidence>
<keyword evidence="1" id="KW-0143">Chaperone</keyword>
<gene>
    <name evidence="5" type="ORF">M0812_29421</name>
</gene>
<dbReference type="Proteomes" id="UP001146793">
    <property type="component" value="Unassembled WGS sequence"/>
</dbReference>
<dbReference type="InterPro" id="IPR016024">
    <property type="entry name" value="ARM-type_fold"/>
</dbReference>
<reference evidence="5" key="1">
    <citation type="submission" date="2022-08" db="EMBL/GenBank/DDBJ databases">
        <title>Novel sulphate-reducing endosymbionts in the free-living metamonad Anaeramoeba.</title>
        <authorList>
            <person name="Jerlstrom-Hultqvist J."/>
            <person name="Cepicka I."/>
            <person name="Gallot-Lavallee L."/>
            <person name="Salas-Leiva D."/>
            <person name="Curtis B.A."/>
            <person name="Zahonova K."/>
            <person name="Pipaliya S."/>
            <person name="Dacks J."/>
            <person name="Roger A.J."/>
        </authorList>
    </citation>
    <scope>NUCLEOTIDE SEQUENCE</scope>
    <source>
        <strain evidence="5">Busselton2</strain>
    </source>
</reference>
<dbReference type="GO" id="GO:0005096">
    <property type="term" value="F:GTPase activator activity"/>
    <property type="evidence" value="ECO:0007669"/>
    <property type="project" value="InterPro"/>
</dbReference>
<sequence length="1250" mass="144852">MTNILNNKHLLEEKEELEKIISDLPKIVGTIEALKECSQKFSKIMEKYLEKPQLLNPIARKLTGVCFQLILSNLKSKEVTEQLFHILYVFSNVQGSKRILKYFPHQVEYLEPISKFFLDLATDRSLQWKSKYLVLLWLSILIMNPFDLRSIDSSGQKLTLIAQLITRTKQFLGDSGPVKFASSFFLAKLFIRPDMVSSAFPEFLDWCVLGIKKRSFDTQHLVSGILMFLSYFFKSGKREEIIKYVFKLIEFLQEIKIYEMKNAIHRKYLIKLVQRLGLTLLKPRIASWRYQRGKRILLNNFQLKIDKNKEKNEEEEGKENEKEEEEQEEEFELPEEIEGVLGLLLDGLNDRSFGCRYSTAKGIARITNRLPKDFANEVVDSVLELFSNKESDNGWHGSCLALAELARRGLILPKNLKSIFPYLLQALKFDEIRGSYSVGSHVRDAASYVCWAFGRAFDKSVMKEFVPIFAPALVINAVFDREINCRRAASAAFQENVGRQEKILDFLFEKLNSARELRIRDGCLFGISNVIIALSKLININENEKIKEFKKNIVEYFSKAMKSRLLKGKGGEVMRVALCEVLKGLGIAKLQFNLEEIKIFQVFLESNLPLSSIPVQEGMIKCIPFFNQFYFQEESFKWVETLVFNYLKSIFNSNNRNLRKASVLSLSYFPSQLLEKHFLKILKVILLNICERKGKNNFGHKIKLVKSSKFNKGFVPIKCPEVRRDCIISLIRILKKTQIKPILIRKRKLNQKKKVIQKKGKKGNVKGKGRGRGKKIIIKEKNDENNDKKIQKGENKKPIINKENEKKNKIKENQNQNENENENKNKNENKNENEKEIEKEKIEEKKIIKKKINKKVNTKKKVNNTNRVNLVSLIFNSLIFSTRDYTVDKRGDVGSWVRKEGIKGLKKLLNLFLKVDPKKEYLLITETKLLLTLRQMIIQSVGRIDNVRNLGGTLFSKIIHNEKLQNYHTDLKIIANNYFSNYKEINFSKEEISFPLFSKLFFYPQFQNCLIEGFVLSSGGLSQSVALNSSESLINFLKENQKNIKLLDQVCNSIIKLAQRFKKIDRVIVPLFNTMEKILSSNCFDPLKELQSGRKFANDYFSIVKMELNSSTKISKYYGAISSLCNLFGFGKQLQIELIKYLCLILSNKYPVVRKSAAEHFYISLLTEELLVLDTVELNEDAQEEISEILSDIDWDLISLEETIKNRNKILSILNLPIPKIIINNNQNQNNNQNNNQTGTYKDLVREMGF</sequence>
<dbReference type="GO" id="GO:0048487">
    <property type="term" value="F:beta-tubulin binding"/>
    <property type="evidence" value="ECO:0007669"/>
    <property type="project" value="InterPro"/>
</dbReference>
<dbReference type="GO" id="GO:0000226">
    <property type="term" value="P:microtubule cytoskeleton organization"/>
    <property type="evidence" value="ECO:0007669"/>
    <property type="project" value="TreeGrafter"/>
</dbReference>
<evidence type="ECO:0000256" key="1">
    <source>
        <dbReference type="ARBA" id="ARBA00023186"/>
    </source>
</evidence>
<feature type="domain" description="Tubulin-folding cofactor D C-terminal" evidence="3">
    <location>
        <begin position="935"/>
        <end position="1116"/>
    </location>
</feature>
<name>A0AAV7YA02_9EUKA</name>
<dbReference type="InterPro" id="IPR058033">
    <property type="entry name" value="ARM_TBCD_2nd"/>
</dbReference>
<dbReference type="AlphaFoldDB" id="A0AAV7YA02"/>
<evidence type="ECO:0000259" key="3">
    <source>
        <dbReference type="Pfam" id="PF12612"/>
    </source>
</evidence>
<comment type="caution">
    <text evidence="5">The sequence shown here is derived from an EMBL/GenBank/DDBJ whole genome shotgun (WGS) entry which is preliminary data.</text>
</comment>
<feature type="compositionally biased region" description="Basic residues" evidence="2">
    <location>
        <begin position="750"/>
        <end position="776"/>
    </location>
</feature>
<dbReference type="GO" id="GO:0007021">
    <property type="term" value="P:tubulin complex assembly"/>
    <property type="evidence" value="ECO:0007669"/>
    <property type="project" value="InterPro"/>
</dbReference>
<feature type="compositionally biased region" description="Acidic residues" evidence="2">
    <location>
        <begin position="313"/>
        <end position="332"/>
    </location>
</feature>
<dbReference type="PANTHER" id="PTHR12658:SF0">
    <property type="entry name" value="TUBULIN-SPECIFIC CHAPERONE D"/>
    <property type="match status" value="1"/>
</dbReference>
<feature type="region of interest" description="Disordered" evidence="2">
    <location>
        <begin position="309"/>
        <end position="332"/>
    </location>
</feature>
<feature type="compositionally biased region" description="Basic and acidic residues" evidence="2">
    <location>
        <begin position="821"/>
        <end position="838"/>
    </location>
</feature>
<dbReference type="SUPFAM" id="SSF48371">
    <property type="entry name" value="ARM repeat"/>
    <property type="match status" value="2"/>
</dbReference>
<protein>
    <submittedName>
        <fullName evidence="5">Beta-tubulin cofactor d</fullName>
    </submittedName>
</protein>
<dbReference type="InterPro" id="IPR022577">
    <property type="entry name" value="TBCD_C"/>
</dbReference>
<proteinExistence type="predicted"/>
<dbReference type="InterPro" id="IPR011989">
    <property type="entry name" value="ARM-like"/>
</dbReference>
<feature type="domain" description="Tubulin-folding cofactor D ARM repeats" evidence="4">
    <location>
        <begin position="265"/>
        <end position="503"/>
    </location>
</feature>
<accession>A0AAV7YA02</accession>
<feature type="compositionally biased region" description="Basic and acidic residues" evidence="2">
    <location>
        <begin position="777"/>
        <end position="812"/>
    </location>
</feature>
<dbReference type="Pfam" id="PF12612">
    <property type="entry name" value="TFCD_C"/>
    <property type="match status" value="1"/>
</dbReference>
<dbReference type="GO" id="GO:0007023">
    <property type="term" value="P:post-chaperonin tubulin folding pathway"/>
    <property type="evidence" value="ECO:0007669"/>
    <property type="project" value="InterPro"/>
</dbReference>
<dbReference type="Pfam" id="PF23579">
    <property type="entry name" value="ARM_TBCD"/>
    <property type="match status" value="1"/>
</dbReference>
<dbReference type="PANTHER" id="PTHR12658">
    <property type="entry name" value="BETA-TUBULIN COFACTOR D"/>
    <property type="match status" value="1"/>
</dbReference>
<feature type="region of interest" description="Disordered" evidence="2">
    <location>
        <begin position="750"/>
        <end position="838"/>
    </location>
</feature>
<dbReference type="EMBL" id="JANTQA010000072">
    <property type="protein sequence ID" value="KAJ3424697.1"/>
    <property type="molecule type" value="Genomic_DNA"/>
</dbReference>
<evidence type="ECO:0000256" key="2">
    <source>
        <dbReference type="SAM" id="MobiDB-lite"/>
    </source>
</evidence>
<evidence type="ECO:0000313" key="5">
    <source>
        <dbReference type="EMBL" id="KAJ3424697.1"/>
    </source>
</evidence>
<dbReference type="InterPro" id="IPR033162">
    <property type="entry name" value="TBCD"/>
</dbReference>
<dbReference type="Pfam" id="PF25767">
    <property type="entry name" value="ARM_TBCD_2nd"/>
    <property type="match status" value="1"/>
</dbReference>
<dbReference type="Gene3D" id="1.25.10.10">
    <property type="entry name" value="Leucine-rich Repeat Variant"/>
    <property type="match status" value="1"/>
</dbReference>
<evidence type="ECO:0000313" key="6">
    <source>
        <dbReference type="Proteomes" id="UP001146793"/>
    </source>
</evidence>
<organism evidence="5 6">
    <name type="scientific">Anaeramoeba flamelloides</name>
    <dbReference type="NCBI Taxonomy" id="1746091"/>
    <lineage>
        <taxon>Eukaryota</taxon>
        <taxon>Metamonada</taxon>
        <taxon>Anaeramoebidae</taxon>
        <taxon>Anaeramoeba</taxon>
    </lineage>
</organism>